<evidence type="ECO:0000313" key="4">
    <source>
        <dbReference type="Proteomes" id="UP000036958"/>
    </source>
</evidence>
<keyword evidence="1" id="KW-0472">Membrane</keyword>
<dbReference type="PANTHER" id="PTHR31272">
    <property type="entry name" value="CYTOCHROME C-TYPE BIOGENESIS PROTEIN HI_1454-RELATED"/>
    <property type="match status" value="1"/>
</dbReference>
<evidence type="ECO:0000256" key="1">
    <source>
        <dbReference type="SAM" id="Phobius"/>
    </source>
</evidence>
<gene>
    <name evidence="3" type="ORF">NC99_22050</name>
</gene>
<keyword evidence="1" id="KW-0812">Transmembrane</keyword>
<dbReference type="InterPro" id="IPR051790">
    <property type="entry name" value="Cytochrome_c-biogenesis_DsbD"/>
</dbReference>
<feature type="domain" description="Urease accessory protein UreH-like transmembrane" evidence="2">
    <location>
        <begin position="19"/>
        <end position="226"/>
    </location>
</feature>
<sequence length="234" mass="25644">MQAYFTNLFDQSSFPLWSAFLLGIITSLGPCTMTTNVAAIGFISKDAPSKIKVLLGGLIYTLGRGFSYSVLALILFFGANALRISSPLARYGEKLIGPLLLLIGLVMLDLIPMRFPSLSGLYRKLERRGNRSYIHDFLLGAVFALAFCSYSGVMYFGLLIPMTIASAAGLVLPILFALGTSLVVILFAVLIAFAISGLNRWFDGLKHIERWLRRGVAVLFIGLGLWKIVGLWLI</sequence>
<dbReference type="EMBL" id="LGIA01000149">
    <property type="protein sequence ID" value="KOH45080.1"/>
    <property type="molecule type" value="Genomic_DNA"/>
</dbReference>
<accession>A0A0L8V9C0</accession>
<feature type="transmembrane region" description="Helical" evidence="1">
    <location>
        <begin position="137"/>
        <end position="158"/>
    </location>
</feature>
<reference evidence="4" key="1">
    <citation type="submission" date="2015-07" db="EMBL/GenBank/DDBJ databases">
        <title>Genome sequencing of Sunxiuqinia dokdonensis strain SK.</title>
        <authorList>
            <person name="Ahn S."/>
            <person name="Kim B.-C."/>
        </authorList>
    </citation>
    <scope>NUCLEOTIDE SEQUENCE [LARGE SCALE GENOMIC DNA]</scope>
    <source>
        <strain evidence="4">SK</strain>
    </source>
</reference>
<keyword evidence="1" id="KW-1133">Transmembrane helix</keyword>
<dbReference type="NCBIfam" id="NF040495">
    <property type="entry name" value="tranport_ArsG"/>
    <property type="match status" value="1"/>
</dbReference>
<dbReference type="AlphaFoldDB" id="A0A0L8V9C0"/>
<proteinExistence type="predicted"/>
<dbReference type="InterPro" id="IPR039447">
    <property type="entry name" value="UreH-like_TM_dom"/>
</dbReference>
<protein>
    <recommendedName>
        <fullName evidence="2">Urease accessory protein UreH-like transmembrane domain-containing protein</fullName>
    </recommendedName>
</protein>
<dbReference type="PANTHER" id="PTHR31272:SF4">
    <property type="entry name" value="CYTOCHROME C-TYPE BIOGENESIS PROTEIN HI_1454-RELATED"/>
    <property type="match status" value="1"/>
</dbReference>
<feature type="transmembrane region" description="Helical" evidence="1">
    <location>
        <begin position="216"/>
        <end position="233"/>
    </location>
</feature>
<feature type="transmembrane region" description="Helical" evidence="1">
    <location>
        <begin position="96"/>
        <end position="116"/>
    </location>
</feature>
<name>A0A0L8V9C0_9BACT</name>
<dbReference type="RefSeq" id="WP_053183204.1">
    <property type="nucleotide sequence ID" value="NZ_LGIA01000149.1"/>
</dbReference>
<dbReference type="Pfam" id="PF13386">
    <property type="entry name" value="DsbD_2"/>
    <property type="match status" value="1"/>
</dbReference>
<comment type="caution">
    <text evidence="3">The sequence shown here is derived from an EMBL/GenBank/DDBJ whole genome shotgun (WGS) entry which is preliminary data.</text>
</comment>
<dbReference type="Proteomes" id="UP000036958">
    <property type="component" value="Unassembled WGS sequence"/>
</dbReference>
<feature type="transmembrane region" description="Helical" evidence="1">
    <location>
        <begin position="20"/>
        <end position="44"/>
    </location>
</feature>
<feature type="transmembrane region" description="Helical" evidence="1">
    <location>
        <begin position="65"/>
        <end position="84"/>
    </location>
</feature>
<organism evidence="3 4">
    <name type="scientific">Sunxiuqinia dokdonensis</name>
    <dbReference type="NCBI Taxonomy" id="1409788"/>
    <lineage>
        <taxon>Bacteria</taxon>
        <taxon>Pseudomonadati</taxon>
        <taxon>Bacteroidota</taxon>
        <taxon>Bacteroidia</taxon>
        <taxon>Marinilabiliales</taxon>
        <taxon>Prolixibacteraceae</taxon>
        <taxon>Sunxiuqinia</taxon>
    </lineage>
</organism>
<feature type="transmembrane region" description="Helical" evidence="1">
    <location>
        <begin position="170"/>
        <end position="195"/>
    </location>
</feature>
<dbReference type="STRING" id="1409788.NC99_22050"/>
<evidence type="ECO:0000259" key="2">
    <source>
        <dbReference type="Pfam" id="PF13386"/>
    </source>
</evidence>
<dbReference type="OrthoDB" id="1120626at2"/>
<keyword evidence="4" id="KW-1185">Reference proteome</keyword>
<evidence type="ECO:0000313" key="3">
    <source>
        <dbReference type="EMBL" id="KOH45080.1"/>
    </source>
</evidence>